<evidence type="ECO:0000313" key="1">
    <source>
        <dbReference type="EMBL" id="BCB72331.1"/>
    </source>
</evidence>
<reference evidence="2 5" key="1">
    <citation type="submission" date="2016-10" db="EMBL/GenBank/DDBJ databases">
        <authorList>
            <person name="de Groot N.N."/>
        </authorList>
    </citation>
    <scope>NUCLEOTIDE SEQUENCE [LARGE SCALE GENOMIC DNA]</scope>
    <source>
        <strain evidence="2 5">558</strain>
    </source>
</reference>
<evidence type="ECO:0000313" key="4">
    <source>
        <dbReference type="Proteomes" id="UP000185024"/>
    </source>
</evidence>
<dbReference type="InterPro" id="IPR008651">
    <property type="entry name" value="Uncharacterised_HicB"/>
</dbReference>
<sequence>MVNHTHYTYRIRWSEEDDQFVGLCTELPSLSWLADTHQEALEGILSLVADVVVDMEAEGETPPTPLSERHYSGRFNVRIPPEKHRELAIKAAEENISLNRLVSDRLANA</sequence>
<evidence type="ECO:0000313" key="5">
    <source>
        <dbReference type="Proteomes" id="UP000199493"/>
    </source>
</evidence>
<proteinExistence type="predicted"/>
<dbReference type="SUPFAM" id="SSF143100">
    <property type="entry name" value="TTHA1013/TTHA0281-like"/>
    <property type="match status" value="1"/>
</dbReference>
<dbReference type="RefSeq" id="WP_054640916.1">
    <property type="nucleotide sequence ID" value="NZ_AP022869.1"/>
</dbReference>
<protein>
    <submittedName>
        <fullName evidence="3">Predicted nuclease of the RNAse H fold, HicB family</fullName>
    </submittedName>
</protein>
<dbReference type="EMBL" id="FSQX01000001">
    <property type="protein sequence ID" value="SIN78608.1"/>
    <property type="molecule type" value="Genomic_DNA"/>
</dbReference>
<dbReference type="Proteomes" id="UP000501053">
    <property type="component" value="Chromosome"/>
</dbReference>
<reference evidence="3 4" key="2">
    <citation type="submission" date="2016-11" db="EMBL/GenBank/DDBJ databases">
        <authorList>
            <person name="Jaros S."/>
            <person name="Januszkiewicz K."/>
            <person name="Wedrychowicz H."/>
        </authorList>
    </citation>
    <scope>NUCLEOTIDE SEQUENCE [LARGE SCALE GENOMIC DNA]</scope>
    <source>
        <strain evidence="3 4">ACAM 239</strain>
    </source>
</reference>
<dbReference type="Pfam" id="PF05534">
    <property type="entry name" value="HicB"/>
    <property type="match status" value="1"/>
</dbReference>
<dbReference type="GO" id="GO:0006355">
    <property type="term" value="P:regulation of DNA-templated transcription"/>
    <property type="evidence" value="ECO:0007669"/>
    <property type="project" value="InterPro"/>
</dbReference>
<gene>
    <name evidence="1" type="ORF">HMEPL2_26820</name>
    <name evidence="2" type="ORF">SAMN04490369_101935</name>
    <name evidence="3" type="ORF">SAMN05878438_3506</name>
</gene>
<dbReference type="STRING" id="77097.SAMN04490369_101935"/>
<accession>A0A1N6D5T0</accession>
<evidence type="ECO:0000313" key="3">
    <source>
        <dbReference type="EMBL" id="SIN78608.1"/>
    </source>
</evidence>
<dbReference type="Proteomes" id="UP000185024">
    <property type="component" value="Unassembled WGS sequence"/>
</dbReference>
<dbReference type="GeneID" id="97275704"/>
<dbReference type="AlphaFoldDB" id="A0A1N6D5T0"/>
<evidence type="ECO:0000313" key="2">
    <source>
        <dbReference type="EMBL" id="SEN67283.1"/>
    </source>
</evidence>
<dbReference type="SUPFAM" id="SSF47598">
    <property type="entry name" value="Ribbon-helix-helix"/>
    <property type="match status" value="1"/>
</dbReference>
<keyword evidence="6" id="KW-1185">Reference proteome</keyword>
<name>A0A1N6D5T0_9GAMM</name>
<dbReference type="Proteomes" id="UP000199493">
    <property type="component" value="Unassembled WGS sequence"/>
</dbReference>
<organism evidence="3 4">
    <name type="scientific">Vreelandella aquamarina</name>
    <dbReference type="NCBI Taxonomy" id="77097"/>
    <lineage>
        <taxon>Bacteria</taxon>
        <taxon>Pseudomonadati</taxon>
        <taxon>Pseudomonadota</taxon>
        <taxon>Gammaproteobacteria</taxon>
        <taxon>Oceanospirillales</taxon>
        <taxon>Halomonadaceae</taxon>
        <taxon>Vreelandella</taxon>
    </lineage>
</organism>
<dbReference type="InterPro" id="IPR010985">
    <property type="entry name" value="Ribbon_hlx_hlx"/>
</dbReference>
<dbReference type="EMBL" id="AP022869">
    <property type="protein sequence ID" value="BCB72331.1"/>
    <property type="molecule type" value="Genomic_DNA"/>
</dbReference>
<dbReference type="InterPro" id="IPR035069">
    <property type="entry name" value="TTHA1013/TTHA0281-like"/>
</dbReference>
<accession>A0A1H8IEX7</accession>
<reference evidence="1 6" key="3">
    <citation type="submission" date="2020-03" db="EMBL/GenBank/DDBJ databases">
        <title>Complete Genome Sequence of Halomonas meridiana strain Eplume2, isolated from hydrothermal-plume in the north east Pacific Ocean.</title>
        <authorList>
            <person name="Kurihara Y."/>
            <person name="Kawai S."/>
            <person name="Sakai A."/>
            <person name="Galipon J."/>
            <person name="Arakawa K."/>
        </authorList>
    </citation>
    <scope>NUCLEOTIDE SEQUENCE [LARGE SCALE GENOMIC DNA]</scope>
    <source>
        <strain evidence="1 6">Eplume2</strain>
    </source>
</reference>
<dbReference type="EMBL" id="FODB01000019">
    <property type="protein sequence ID" value="SEN67283.1"/>
    <property type="molecule type" value="Genomic_DNA"/>
</dbReference>
<evidence type="ECO:0000313" key="6">
    <source>
        <dbReference type="Proteomes" id="UP000501053"/>
    </source>
</evidence>